<feature type="domain" description="Integrase catalytic" evidence="1">
    <location>
        <begin position="160"/>
        <end position="334"/>
    </location>
</feature>
<dbReference type="GO" id="GO:0015074">
    <property type="term" value="P:DNA integration"/>
    <property type="evidence" value="ECO:0007669"/>
    <property type="project" value="InterPro"/>
</dbReference>
<dbReference type="Gene3D" id="3.30.420.10">
    <property type="entry name" value="Ribonuclease H-like superfamily/Ribonuclease H"/>
    <property type="match status" value="1"/>
</dbReference>
<dbReference type="InterPro" id="IPR001584">
    <property type="entry name" value="Integrase_cat-core"/>
</dbReference>
<dbReference type="PANTHER" id="PTHR37984">
    <property type="entry name" value="PROTEIN CBG26694"/>
    <property type="match status" value="1"/>
</dbReference>
<accession>A0A7J6N739</accession>
<dbReference type="PROSITE" id="PS50994">
    <property type="entry name" value="INTEGRASE"/>
    <property type="match status" value="1"/>
</dbReference>
<evidence type="ECO:0000259" key="1">
    <source>
        <dbReference type="PROSITE" id="PS50994"/>
    </source>
</evidence>
<dbReference type="OrthoDB" id="10062030at2759"/>
<name>A0A7J6N739_PEROL</name>
<dbReference type="AlphaFoldDB" id="A0A7J6N739"/>
<evidence type="ECO:0000313" key="2">
    <source>
        <dbReference type="EMBL" id="KAF4679742.1"/>
    </source>
</evidence>
<reference evidence="2 3" key="1">
    <citation type="submission" date="2020-04" db="EMBL/GenBank/DDBJ databases">
        <title>Perkinsus olseni comparative genomics.</title>
        <authorList>
            <person name="Bogema D.R."/>
        </authorList>
    </citation>
    <scope>NUCLEOTIDE SEQUENCE [LARGE SCALE GENOMIC DNA]</scope>
    <source>
        <strain evidence="2">00978-12</strain>
    </source>
</reference>
<dbReference type="PANTHER" id="PTHR37984:SF15">
    <property type="entry name" value="INTEGRASE CATALYTIC DOMAIN-CONTAINING PROTEIN"/>
    <property type="match status" value="1"/>
</dbReference>
<dbReference type="GO" id="GO:0003676">
    <property type="term" value="F:nucleic acid binding"/>
    <property type="evidence" value="ECO:0007669"/>
    <property type="project" value="InterPro"/>
</dbReference>
<comment type="caution">
    <text evidence="2">The sequence shown here is derived from an EMBL/GenBank/DDBJ whole genome shotgun (WGS) entry which is preliminary data.</text>
</comment>
<dbReference type="InterPro" id="IPR050951">
    <property type="entry name" value="Retrovirus_Pol_polyprotein"/>
</dbReference>
<protein>
    <recommendedName>
        <fullName evidence="1">Integrase catalytic domain-containing protein</fullName>
    </recommendedName>
</protein>
<gene>
    <name evidence="2" type="ORF">FOZ60_014567</name>
</gene>
<dbReference type="Proteomes" id="UP000541610">
    <property type="component" value="Unassembled WGS sequence"/>
</dbReference>
<dbReference type="InterPro" id="IPR012337">
    <property type="entry name" value="RNaseH-like_sf"/>
</dbReference>
<proteinExistence type="predicted"/>
<dbReference type="SUPFAM" id="SSF53098">
    <property type="entry name" value="Ribonuclease H-like"/>
    <property type="match status" value="1"/>
</dbReference>
<sequence length="574" mass="63453">MSSAPDGNSVNDVPIMPINLPIPGEDEDLVPTAEHNDAIQSGGDHPLSRLALTSSQAEIIMNAYPEDESMYLSVRIKAIWAAANNIQDSASYGDLTTAEKSKAKAWVQAGKFILSPICKDNEAVGLFTQSTNREQDMRRLPWVLVIPGPATFVNEQRMVTAYDPHQQVQAARYGLLLYAHDCISYKYALSITCAYSGWTIFVPQEDLSSTSTALCLYSQWLMRFGCPQHLYCDRGKAFNNALMKDLLAMTGTSLHLAMTGHPQGNSMIERRHRVLQQVLNVHYETCGILTDSDIVLALSHAEMVINQVPNRDGFSVYARVFGMCAPPPALVDINQGDPAQEAAASTTLSLVHAIRSITSTLATRYNLTKDARAKENELYMCRPEVVNQRDRLAKEQLRAGDMVWLEGNQQAKIDQVLYDDRGAVRGIIANNSTWSMDKISIIGRETVQTLPALPRVRSSTLAAGDYVLYKQEELAGVGKVLSVAQANPKYKVQPMDPQSNNSFYPLWRLPSGEAVSRKRLPVGGQPVVISIDAADVVDKLYFNNYLPTESSKDAMWHAGVELPSHNSHDPQQEQ</sequence>
<evidence type="ECO:0000313" key="3">
    <source>
        <dbReference type="Proteomes" id="UP000541610"/>
    </source>
</evidence>
<dbReference type="EMBL" id="JABANP010000695">
    <property type="protein sequence ID" value="KAF4679742.1"/>
    <property type="molecule type" value="Genomic_DNA"/>
</dbReference>
<dbReference type="InterPro" id="IPR036397">
    <property type="entry name" value="RNaseH_sf"/>
</dbReference>
<organism evidence="2 3">
    <name type="scientific">Perkinsus olseni</name>
    <name type="common">Perkinsus atlanticus</name>
    <dbReference type="NCBI Taxonomy" id="32597"/>
    <lineage>
        <taxon>Eukaryota</taxon>
        <taxon>Sar</taxon>
        <taxon>Alveolata</taxon>
        <taxon>Perkinsozoa</taxon>
        <taxon>Perkinsea</taxon>
        <taxon>Perkinsida</taxon>
        <taxon>Perkinsidae</taxon>
        <taxon>Perkinsus</taxon>
    </lineage>
</organism>